<dbReference type="InParanoid" id="A0A0V0QHZ6"/>
<dbReference type="GO" id="GO:0005525">
    <property type="term" value="F:GTP binding"/>
    <property type="evidence" value="ECO:0007669"/>
    <property type="project" value="UniProtKB-KW"/>
</dbReference>
<evidence type="ECO:0000313" key="7">
    <source>
        <dbReference type="EMBL" id="KRX01804.1"/>
    </source>
</evidence>
<comment type="similarity">
    <text evidence="3">Belongs to the TRAFAC class dynamin-like GTPase superfamily. Dynamin/Fzo/YdjA family.</text>
</comment>
<dbReference type="InterPro" id="IPR001401">
    <property type="entry name" value="Dynamin_GTPase"/>
</dbReference>
<organism evidence="7 8">
    <name type="scientific">Pseudocohnilembus persalinus</name>
    <name type="common">Ciliate</name>
    <dbReference type="NCBI Taxonomy" id="266149"/>
    <lineage>
        <taxon>Eukaryota</taxon>
        <taxon>Sar</taxon>
        <taxon>Alveolata</taxon>
        <taxon>Ciliophora</taxon>
        <taxon>Intramacronucleata</taxon>
        <taxon>Oligohymenophorea</taxon>
        <taxon>Scuticociliatia</taxon>
        <taxon>Philasterida</taxon>
        <taxon>Pseudocohnilembidae</taxon>
        <taxon>Pseudocohnilembus</taxon>
    </lineage>
</organism>
<evidence type="ECO:0000256" key="4">
    <source>
        <dbReference type="SAM" id="MobiDB-lite"/>
    </source>
</evidence>
<comment type="caution">
    <text evidence="7">The sequence shown here is derived from an EMBL/GenBank/DDBJ whole genome shotgun (WGS) entry which is preliminary data.</text>
</comment>
<keyword evidence="2 3" id="KW-0342">GTP-binding</keyword>
<dbReference type="CDD" id="cd08771">
    <property type="entry name" value="DLP_1"/>
    <property type="match status" value="1"/>
</dbReference>
<dbReference type="SUPFAM" id="SSF52540">
    <property type="entry name" value="P-loop containing nucleoside triphosphate hydrolases"/>
    <property type="match status" value="1"/>
</dbReference>
<dbReference type="SMART" id="SM00053">
    <property type="entry name" value="DYNc"/>
    <property type="match status" value="1"/>
</dbReference>
<evidence type="ECO:0000313" key="8">
    <source>
        <dbReference type="Proteomes" id="UP000054937"/>
    </source>
</evidence>
<dbReference type="Pfam" id="PF00350">
    <property type="entry name" value="Dynamin_N"/>
    <property type="match status" value="1"/>
</dbReference>
<dbReference type="PROSITE" id="PS51388">
    <property type="entry name" value="GED"/>
    <property type="match status" value="1"/>
</dbReference>
<dbReference type="SMART" id="SM00302">
    <property type="entry name" value="GED"/>
    <property type="match status" value="1"/>
</dbReference>
<name>A0A0V0QHZ6_PSEPJ</name>
<dbReference type="Pfam" id="PF02212">
    <property type="entry name" value="GED"/>
    <property type="match status" value="1"/>
</dbReference>
<dbReference type="PROSITE" id="PS00410">
    <property type="entry name" value="G_DYNAMIN_1"/>
    <property type="match status" value="1"/>
</dbReference>
<keyword evidence="1 3" id="KW-0547">Nucleotide-binding</keyword>
<dbReference type="PROSITE" id="PS51718">
    <property type="entry name" value="G_DYNAMIN_2"/>
    <property type="match status" value="1"/>
</dbReference>
<proteinExistence type="inferred from homology"/>
<dbReference type="InterPro" id="IPR030381">
    <property type="entry name" value="G_DYNAMIN_dom"/>
</dbReference>
<dbReference type="PRINTS" id="PR00195">
    <property type="entry name" value="DYNAMIN"/>
</dbReference>
<dbReference type="Gene3D" id="3.40.50.300">
    <property type="entry name" value="P-loop containing nucleotide triphosphate hydrolases"/>
    <property type="match status" value="1"/>
</dbReference>
<keyword evidence="8" id="KW-1185">Reference proteome</keyword>
<dbReference type="GO" id="GO:0005737">
    <property type="term" value="C:cytoplasm"/>
    <property type="evidence" value="ECO:0007669"/>
    <property type="project" value="TreeGrafter"/>
</dbReference>
<dbReference type="InterPro" id="IPR027417">
    <property type="entry name" value="P-loop_NTPase"/>
</dbReference>
<reference evidence="7 8" key="1">
    <citation type="journal article" date="2015" name="Sci. Rep.">
        <title>Genome of the facultative scuticociliatosis pathogen Pseudocohnilembus persalinus provides insight into its virulence through horizontal gene transfer.</title>
        <authorList>
            <person name="Xiong J."/>
            <person name="Wang G."/>
            <person name="Cheng J."/>
            <person name="Tian M."/>
            <person name="Pan X."/>
            <person name="Warren A."/>
            <person name="Jiang C."/>
            <person name="Yuan D."/>
            <person name="Miao W."/>
        </authorList>
    </citation>
    <scope>NUCLEOTIDE SEQUENCE [LARGE SCALE GENOMIC DNA]</scope>
    <source>
        <strain evidence="7">36N120E</strain>
    </source>
</reference>
<dbReference type="GO" id="GO:0003924">
    <property type="term" value="F:GTPase activity"/>
    <property type="evidence" value="ECO:0007669"/>
    <property type="project" value="InterPro"/>
</dbReference>
<sequence>MASEQDILDTPLFSNLRKLINVVDELRDVGLQQFISLPRIAVLGTQSAGKSSLLENIVGLDFLPRGSGVVTRRPLELRLVHISATAGNVEPWAVFGNDKNTKYHDFDKVRSQIEKLTDQVAGQNKGIVNDPITLTIYSNNCPDLTIIDLPGITRIPLRGSDQKEDIEKITKEMAMHYVKDERTVILTVTPGNSDISTSEGLHMAKGIDPQGNRTIGVITKIDIMDQGTDARRMLTGQDIPLKLGFVGVVNRSQKDIESKVRVKKALEAEQKYFASHPVYSSMDPQYLGTKALTQKLTTVLFQHIRNYLPSIIKEISEKIQDCESRLRDLGPSLPDDSKEKMHLIWNMITDFTENFKNSIRGKYDSKRSNTVNQELSGGAVIKMMFNELFFDDWLKNATKATREYSDKDIDRAIILHQGDSLPGFPSIDAFMYLINPQLEKLKEPAIQTLNDTYNFLENLASKIIKKIFARFPTIQDEIQEMASKVLQQKRDKAKEVVENIIESEQNYLFTNDPEYLNQRTALIPNQPQQGGTNAQGQQQQPQQIDPKKAFIDELRQRVDVYFKIIIRNVRDSIPKAIGFFLVKAAQDGMQETLYMEMMKNEEQMTRLGEPSHIVEERRTINNTLHILRKAEKALKRDPDLASAHTSKSSSNSNSSFFG</sequence>
<feature type="region of interest" description="Disordered" evidence="4">
    <location>
        <begin position="524"/>
        <end position="543"/>
    </location>
</feature>
<dbReference type="InterPro" id="IPR020850">
    <property type="entry name" value="GED_dom"/>
</dbReference>
<feature type="domain" description="GED" evidence="5">
    <location>
        <begin position="551"/>
        <end position="642"/>
    </location>
</feature>
<dbReference type="Gene3D" id="1.20.120.1240">
    <property type="entry name" value="Dynamin, middle domain"/>
    <property type="match status" value="1"/>
</dbReference>
<dbReference type="InterPro" id="IPR022812">
    <property type="entry name" value="Dynamin"/>
</dbReference>
<dbReference type="OMA" id="MAFRYVK"/>
<feature type="domain" description="Dynamin-type G" evidence="6">
    <location>
        <begin position="34"/>
        <end position="309"/>
    </location>
</feature>
<keyword evidence="7" id="KW-0378">Hydrolase</keyword>
<dbReference type="FunFam" id="3.40.50.300:FF:001311">
    <property type="entry name" value="Dynamin-like protein-related"/>
    <property type="match status" value="1"/>
</dbReference>
<accession>A0A0V0QHZ6</accession>
<dbReference type="Proteomes" id="UP000054937">
    <property type="component" value="Unassembled WGS sequence"/>
</dbReference>
<evidence type="ECO:0000256" key="3">
    <source>
        <dbReference type="RuleBase" id="RU003932"/>
    </source>
</evidence>
<dbReference type="Pfam" id="PF01031">
    <property type="entry name" value="Dynamin_M"/>
    <property type="match status" value="1"/>
</dbReference>
<evidence type="ECO:0000256" key="2">
    <source>
        <dbReference type="ARBA" id="ARBA00023134"/>
    </source>
</evidence>
<dbReference type="InterPro" id="IPR000375">
    <property type="entry name" value="Dynamin_stalk"/>
</dbReference>
<dbReference type="InterPro" id="IPR019762">
    <property type="entry name" value="Dynamin_GTPase_CS"/>
</dbReference>
<dbReference type="PANTHER" id="PTHR11566:SF233">
    <property type="entry name" value="CHROMOSOME UNDETERMINED SCAFFOLD_59, WHOLE GENOME SHOTGUN SEQUENCE"/>
    <property type="match status" value="1"/>
</dbReference>
<evidence type="ECO:0000259" key="5">
    <source>
        <dbReference type="PROSITE" id="PS51388"/>
    </source>
</evidence>
<gene>
    <name evidence="7" type="ORF">PPERSA_00514</name>
</gene>
<protein>
    <submittedName>
        <fullName evidence="7">p-loop containing nucleoside triphosphate hydrolase</fullName>
    </submittedName>
</protein>
<dbReference type="OrthoDB" id="5061070at2759"/>
<dbReference type="AlphaFoldDB" id="A0A0V0QHZ6"/>
<feature type="compositionally biased region" description="Low complexity" evidence="4">
    <location>
        <begin position="646"/>
        <end position="658"/>
    </location>
</feature>
<dbReference type="EMBL" id="LDAU01000163">
    <property type="protein sequence ID" value="KRX01804.1"/>
    <property type="molecule type" value="Genomic_DNA"/>
</dbReference>
<dbReference type="GO" id="GO:0016020">
    <property type="term" value="C:membrane"/>
    <property type="evidence" value="ECO:0007669"/>
    <property type="project" value="TreeGrafter"/>
</dbReference>
<feature type="region of interest" description="Disordered" evidence="4">
    <location>
        <begin position="636"/>
        <end position="658"/>
    </location>
</feature>
<dbReference type="GO" id="GO:0005874">
    <property type="term" value="C:microtubule"/>
    <property type="evidence" value="ECO:0007669"/>
    <property type="project" value="TreeGrafter"/>
</dbReference>
<evidence type="ECO:0000259" key="6">
    <source>
        <dbReference type="PROSITE" id="PS51718"/>
    </source>
</evidence>
<dbReference type="InterPro" id="IPR045063">
    <property type="entry name" value="Dynamin_N"/>
</dbReference>
<dbReference type="GO" id="GO:0008017">
    <property type="term" value="F:microtubule binding"/>
    <property type="evidence" value="ECO:0007669"/>
    <property type="project" value="TreeGrafter"/>
</dbReference>
<dbReference type="PANTHER" id="PTHR11566">
    <property type="entry name" value="DYNAMIN"/>
    <property type="match status" value="1"/>
</dbReference>
<evidence type="ECO:0000256" key="1">
    <source>
        <dbReference type="ARBA" id="ARBA00022741"/>
    </source>
</evidence>
<dbReference type="InterPro" id="IPR003130">
    <property type="entry name" value="GED"/>
</dbReference>